<dbReference type="SUPFAM" id="SSF51905">
    <property type="entry name" value="FAD/NAD(P)-binding domain"/>
    <property type="match status" value="1"/>
</dbReference>
<dbReference type="PRINTS" id="PR00420">
    <property type="entry name" value="RNGMNOXGNASE"/>
</dbReference>
<feature type="domain" description="FAD-binding" evidence="3">
    <location>
        <begin position="4"/>
        <end position="343"/>
    </location>
</feature>
<dbReference type="GO" id="GO:0071949">
    <property type="term" value="F:FAD binding"/>
    <property type="evidence" value="ECO:0007669"/>
    <property type="project" value="InterPro"/>
</dbReference>
<keyword evidence="1 4" id="KW-0560">Oxidoreductase</keyword>
<dbReference type="GO" id="GO:0008688">
    <property type="term" value="F:3-(3-hydroxyphenyl)propionate hydroxylase activity"/>
    <property type="evidence" value="ECO:0007669"/>
    <property type="project" value="UniProtKB-EC"/>
</dbReference>
<dbReference type="Pfam" id="PF01494">
    <property type="entry name" value="FAD_binding_3"/>
    <property type="match status" value="1"/>
</dbReference>
<dbReference type="PANTHER" id="PTHR43476">
    <property type="entry name" value="3-(3-HYDROXY-PHENYL)PROPIONATE/3-HYDROXYCINNAMIC ACID HYDROXYLASE"/>
    <property type="match status" value="1"/>
</dbReference>
<accession>A0A853BD34</accession>
<sequence length="528" mass="58379">MSEQVVVVGAGPVGLTSAILLAQRGVRTVILERHHDVYPLPRAAHLDDEIMRILQQVGIVEEFARRSRPGSGLRLVDGSLETIIEFRRDRALGNHGWPEANFLEQPALERLLREAAAGYPEIELRSGQAVERLEFPRDGDRGVRALVRDVTTGEAGHVDAHVLLGCDGANSLTREAIGATMRDLRFEERWLVIDVDCPTQLDVWDGVYQICDPHRAGTFMQVADTRYRWEFQLREGETLEHIDFESLLWPWTKGAAFELIRKAEYTFRATVADRWRKGRVFLLGDAAHLTPPFIGQGMGSGFRDAMNLAWKLALVLNEGADERLLDTYETERKPHVEAMIRNAVAVGWAMTGGNDLTAALRRRAITTAGKLPGFADLVLKTSSPRVGRSPLVLRTPGDRLAGTSCPQPWLTTPSGRRRLDDVLGGSFGVVHTGELDADAALAAKRLDAVVIDARASTELVNWLGDATAAVIRPDRVVLTTYPRRRATGWLTLLPSHRTHPAKEHCDDPVTSEQSTVAQLRGAGRSHRG</sequence>
<dbReference type="GO" id="GO:0019622">
    <property type="term" value="P:3-(3-hydroxy)phenylpropionate catabolic process"/>
    <property type="evidence" value="ECO:0007669"/>
    <property type="project" value="TreeGrafter"/>
</dbReference>
<dbReference type="PANTHER" id="PTHR43476:SF3">
    <property type="entry name" value="FAD-BINDING MONOOXYGENASE"/>
    <property type="match status" value="1"/>
</dbReference>
<proteinExistence type="predicted"/>
<dbReference type="AlphaFoldDB" id="A0A853BD34"/>
<dbReference type="Proteomes" id="UP000549616">
    <property type="component" value="Unassembled WGS sequence"/>
</dbReference>
<evidence type="ECO:0000259" key="3">
    <source>
        <dbReference type="Pfam" id="PF01494"/>
    </source>
</evidence>
<organism evidence="4 5">
    <name type="scientific">Amycolatopsis endophytica</name>
    <dbReference type="NCBI Taxonomy" id="860233"/>
    <lineage>
        <taxon>Bacteria</taxon>
        <taxon>Bacillati</taxon>
        <taxon>Actinomycetota</taxon>
        <taxon>Actinomycetes</taxon>
        <taxon>Pseudonocardiales</taxon>
        <taxon>Pseudonocardiaceae</taxon>
        <taxon>Amycolatopsis</taxon>
    </lineage>
</organism>
<reference evidence="4 5" key="1">
    <citation type="submission" date="2020-07" db="EMBL/GenBank/DDBJ databases">
        <title>Sequencing the genomes of 1000 actinobacteria strains.</title>
        <authorList>
            <person name="Klenk H.-P."/>
        </authorList>
    </citation>
    <scope>NUCLEOTIDE SEQUENCE [LARGE SCALE GENOMIC DNA]</scope>
    <source>
        <strain evidence="4 5">DSM 104006</strain>
    </source>
</reference>
<evidence type="ECO:0000256" key="2">
    <source>
        <dbReference type="SAM" id="MobiDB-lite"/>
    </source>
</evidence>
<dbReference type="Gene3D" id="3.30.9.10">
    <property type="entry name" value="D-Amino Acid Oxidase, subunit A, domain 2"/>
    <property type="match status" value="1"/>
</dbReference>
<evidence type="ECO:0000256" key="1">
    <source>
        <dbReference type="ARBA" id="ARBA00023002"/>
    </source>
</evidence>
<dbReference type="EMBL" id="JACCFK010000002">
    <property type="protein sequence ID" value="NYI92336.1"/>
    <property type="molecule type" value="Genomic_DNA"/>
</dbReference>
<dbReference type="NCBIfam" id="NF004829">
    <property type="entry name" value="PRK06183.1-3"/>
    <property type="match status" value="1"/>
</dbReference>
<dbReference type="InterPro" id="IPR050631">
    <property type="entry name" value="PheA/TfdB_FAD_monoxygenase"/>
</dbReference>
<evidence type="ECO:0000313" key="4">
    <source>
        <dbReference type="EMBL" id="NYI92336.1"/>
    </source>
</evidence>
<dbReference type="InterPro" id="IPR036188">
    <property type="entry name" value="FAD/NAD-bd_sf"/>
</dbReference>
<feature type="region of interest" description="Disordered" evidence="2">
    <location>
        <begin position="499"/>
        <end position="528"/>
    </location>
</feature>
<dbReference type="InterPro" id="IPR002938">
    <property type="entry name" value="FAD-bd"/>
</dbReference>
<dbReference type="Gene3D" id="3.50.50.60">
    <property type="entry name" value="FAD/NAD(P)-binding domain"/>
    <property type="match status" value="1"/>
</dbReference>
<comment type="caution">
    <text evidence="4">The sequence shown here is derived from an EMBL/GenBank/DDBJ whole genome shotgun (WGS) entry which is preliminary data.</text>
</comment>
<dbReference type="RefSeq" id="WP_179776577.1">
    <property type="nucleotide sequence ID" value="NZ_JACCFK010000002.1"/>
</dbReference>
<keyword evidence="5" id="KW-1185">Reference proteome</keyword>
<dbReference type="EC" id="1.14.13.127" evidence="4"/>
<dbReference type="Gene3D" id="3.40.30.120">
    <property type="match status" value="1"/>
</dbReference>
<gene>
    <name evidence="4" type="ORF">HNR02_005711</name>
</gene>
<name>A0A853BD34_9PSEU</name>
<evidence type="ECO:0000313" key="5">
    <source>
        <dbReference type="Proteomes" id="UP000549616"/>
    </source>
</evidence>
<protein>
    <submittedName>
        <fullName evidence="4">3-(3-hydroxy-phenyl)propionate hydroxylase</fullName>
        <ecNumber evidence="4">1.14.13.127</ecNumber>
    </submittedName>
</protein>